<dbReference type="Proteomes" id="UP000007947">
    <property type="component" value="Chromosome"/>
</dbReference>
<comment type="subunit">
    <text evidence="4">Homotrimer.</text>
</comment>
<dbReference type="Pfam" id="PF01081">
    <property type="entry name" value="Aldolase"/>
    <property type="match status" value="1"/>
</dbReference>
<dbReference type="AlphaFoldDB" id="F5XFU4"/>
<gene>
    <name evidence="8" type="primary">kdgA</name>
    <name evidence="8" type="ordered locus">MLP_24870</name>
</gene>
<proteinExistence type="inferred from homology"/>
<dbReference type="SUPFAM" id="SSF51569">
    <property type="entry name" value="Aldolase"/>
    <property type="match status" value="1"/>
</dbReference>
<accession>F5XFU4</accession>
<evidence type="ECO:0000256" key="3">
    <source>
        <dbReference type="ARBA" id="ARBA00006906"/>
    </source>
</evidence>
<dbReference type="CDD" id="cd00452">
    <property type="entry name" value="KDPG_aldolase"/>
    <property type="match status" value="1"/>
</dbReference>
<dbReference type="EC" id="4.1.2.14" evidence="5"/>
<protein>
    <recommendedName>
        <fullName evidence="5">2-dehydro-3-deoxy-phosphogluconate aldolase</fullName>
        <ecNumber evidence="5">4.1.2.14</ecNumber>
    </recommendedName>
</protein>
<dbReference type="eggNOG" id="COG0800">
    <property type="taxonomic scope" value="Bacteria"/>
</dbReference>
<reference evidence="8 9" key="1">
    <citation type="submission" date="2011-05" db="EMBL/GenBank/DDBJ databases">
        <title>Whole genome sequence of Microlunatus phosphovorus NM-1.</title>
        <authorList>
            <person name="Hosoyama A."/>
            <person name="Sasaki K."/>
            <person name="Harada T."/>
            <person name="Igarashi R."/>
            <person name="Kawakoshi A."/>
            <person name="Sasagawa M."/>
            <person name="Fukada J."/>
            <person name="Nakamura S."/>
            <person name="Katano Y."/>
            <person name="Hanada S."/>
            <person name="Kamagata Y."/>
            <person name="Nakamura N."/>
            <person name="Yamazaki S."/>
            <person name="Fujita N."/>
        </authorList>
    </citation>
    <scope>NUCLEOTIDE SEQUENCE [LARGE SCALE GENOMIC DNA]</scope>
    <source>
        <strain evidence="9">ATCC 700054 / DSM 10555 / JCM 9379 / NBRC 101784 / NCIMB 13414 / VKM Ac-1990 / NM-1</strain>
    </source>
</reference>
<evidence type="ECO:0000256" key="4">
    <source>
        <dbReference type="ARBA" id="ARBA00011233"/>
    </source>
</evidence>
<dbReference type="EMBL" id="AP012204">
    <property type="protein sequence ID" value="BAK35501.1"/>
    <property type="molecule type" value="Genomic_DNA"/>
</dbReference>
<comment type="similarity">
    <text evidence="3">Belongs to the KHG/KDPG aldolase family.</text>
</comment>
<evidence type="ECO:0000256" key="2">
    <source>
        <dbReference type="ARBA" id="ARBA00004736"/>
    </source>
</evidence>
<dbReference type="OrthoDB" id="9805177at2"/>
<dbReference type="KEGG" id="mph:MLP_24870"/>
<name>F5XFU4_MICPN</name>
<keyword evidence="7" id="KW-0119">Carbohydrate metabolism</keyword>
<evidence type="ECO:0000313" key="8">
    <source>
        <dbReference type="EMBL" id="BAK35501.1"/>
    </source>
</evidence>
<dbReference type="NCBIfam" id="TIGR01182">
    <property type="entry name" value="eda"/>
    <property type="match status" value="1"/>
</dbReference>
<comment type="catalytic activity">
    <reaction evidence="1">
        <text>2-dehydro-3-deoxy-6-phospho-D-gluconate = D-glyceraldehyde 3-phosphate + pyruvate</text>
        <dbReference type="Rhea" id="RHEA:17089"/>
        <dbReference type="ChEBI" id="CHEBI:15361"/>
        <dbReference type="ChEBI" id="CHEBI:57569"/>
        <dbReference type="ChEBI" id="CHEBI:59776"/>
        <dbReference type="EC" id="4.1.2.14"/>
    </reaction>
</comment>
<evidence type="ECO:0000256" key="5">
    <source>
        <dbReference type="ARBA" id="ARBA00013063"/>
    </source>
</evidence>
<dbReference type="PANTHER" id="PTHR30246:SF1">
    <property type="entry name" value="2-DEHYDRO-3-DEOXY-6-PHOSPHOGALACTONATE ALDOLASE-RELATED"/>
    <property type="match status" value="1"/>
</dbReference>
<keyword evidence="6 8" id="KW-0456">Lyase</keyword>
<evidence type="ECO:0000313" key="9">
    <source>
        <dbReference type="Proteomes" id="UP000007947"/>
    </source>
</evidence>
<dbReference type="Gene3D" id="3.20.20.70">
    <property type="entry name" value="Aldolase class I"/>
    <property type="match status" value="1"/>
</dbReference>
<dbReference type="HOGENOM" id="CLU_077795_1_1_11"/>
<evidence type="ECO:0000256" key="6">
    <source>
        <dbReference type="ARBA" id="ARBA00023239"/>
    </source>
</evidence>
<organism evidence="8 9">
    <name type="scientific">Microlunatus phosphovorus (strain ATCC 700054 / DSM 10555 / JCM 9379 / NBRC 101784 / NCIMB 13414 / VKM Ac-1990 / NM-1)</name>
    <dbReference type="NCBI Taxonomy" id="1032480"/>
    <lineage>
        <taxon>Bacteria</taxon>
        <taxon>Bacillati</taxon>
        <taxon>Actinomycetota</taxon>
        <taxon>Actinomycetes</taxon>
        <taxon>Propionibacteriales</taxon>
        <taxon>Propionibacteriaceae</taxon>
        <taxon>Microlunatus</taxon>
    </lineage>
</organism>
<evidence type="ECO:0000256" key="1">
    <source>
        <dbReference type="ARBA" id="ARBA00000654"/>
    </source>
</evidence>
<dbReference type="GO" id="GO:0008675">
    <property type="term" value="F:2-dehydro-3-deoxy-phosphogluconate aldolase activity"/>
    <property type="evidence" value="ECO:0007669"/>
    <property type="project" value="UniProtKB-EC"/>
</dbReference>
<sequence length="210" mass="21526">MTRITTTPTGVVPVVEIDDPGDAEPLVTALLAGGVSTVEITLRTDGALGAIRRVAATPGVTVGAGTVLEPDQATAAAAAGARFIVSPGLDEAVVERARAVGLLAVPGVATASELQLARKVGLRLVKIFPAKQLGGPDFVAALSAPFPDMLFMPSGGVDPDSAAAYAKVRVVAALGSGWIAPRNLIRAHEFDEITRRCSIIRDLFEGGVRP</sequence>
<dbReference type="RefSeq" id="WP_013863371.1">
    <property type="nucleotide sequence ID" value="NC_015635.1"/>
</dbReference>
<dbReference type="InterPro" id="IPR013785">
    <property type="entry name" value="Aldolase_TIM"/>
</dbReference>
<comment type="pathway">
    <text evidence="2">Carbohydrate acid metabolism; 2-dehydro-3-deoxy-D-gluconate degradation; D-glyceraldehyde 3-phosphate and pyruvate from 2-dehydro-3-deoxy-D-gluconate: step 2/2.</text>
</comment>
<dbReference type="PANTHER" id="PTHR30246">
    <property type="entry name" value="2-KETO-3-DEOXY-6-PHOSPHOGLUCONATE ALDOLASE"/>
    <property type="match status" value="1"/>
</dbReference>
<dbReference type="InterPro" id="IPR031337">
    <property type="entry name" value="KDPG/KHG_AS_1"/>
</dbReference>
<evidence type="ECO:0000256" key="7">
    <source>
        <dbReference type="ARBA" id="ARBA00023277"/>
    </source>
</evidence>
<dbReference type="STRING" id="1032480.MLP_24870"/>
<dbReference type="PROSITE" id="PS00159">
    <property type="entry name" value="ALDOLASE_KDPG_KHG_1"/>
    <property type="match status" value="1"/>
</dbReference>
<dbReference type="InterPro" id="IPR000887">
    <property type="entry name" value="Aldlse_KDPG_KHG"/>
</dbReference>
<keyword evidence="9" id="KW-1185">Reference proteome</keyword>